<protein>
    <submittedName>
        <fullName evidence="1">Uncharacterized protein</fullName>
    </submittedName>
</protein>
<organism evidence="1 2">
    <name type="scientific">Sphagnum jensenii</name>
    <dbReference type="NCBI Taxonomy" id="128206"/>
    <lineage>
        <taxon>Eukaryota</taxon>
        <taxon>Viridiplantae</taxon>
        <taxon>Streptophyta</taxon>
        <taxon>Embryophyta</taxon>
        <taxon>Bryophyta</taxon>
        <taxon>Sphagnophytina</taxon>
        <taxon>Sphagnopsida</taxon>
        <taxon>Sphagnales</taxon>
        <taxon>Sphagnaceae</taxon>
        <taxon>Sphagnum</taxon>
    </lineage>
</organism>
<evidence type="ECO:0000313" key="1">
    <source>
        <dbReference type="EMBL" id="CAK9870440.1"/>
    </source>
</evidence>
<dbReference type="Proteomes" id="UP001497522">
    <property type="component" value="Chromosome 2"/>
</dbReference>
<accession>A0ABP1B5K9</accession>
<evidence type="ECO:0000313" key="2">
    <source>
        <dbReference type="Proteomes" id="UP001497522"/>
    </source>
</evidence>
<sequence>MDLHWLPGADIGCRTSQSAIVSHRMGDYAFTPTIFPVNGFSSILRCMLTLFVKTFQVDGASFETGYTSCMIIDIAPTIRV</sequence>
<gene>
    <name evidence="1" type="ORF">CSSPJE1EN2_LOCUS13108</name>
</gene>
<dbReference type="EMBL" id="OZ023703">
    <property type="protein sequence ID" value="CAK9870440.1"/>
    <property type="molecule type" value="Genomic_DNA"/>
</dbReference>
<name>A0ABP1B5K9_9BRYO</name>
<keyword evidence="2" id="KW-1185">Reference proteome</keyword>
<proteinExistence type="predicted"/>
<reference evidence="1 2" key="1">
    <citation type="submission" date="2024-03" db="EMBL/GenBank/DDBJ databases">
        <authorList>
            <consortium name="ELIXIR-Norway"/>
            <consortium name="Elixir Norway"/>
        </authorList>
    </citation>
    <scope>NUCLEOTIDE SEQUENCE [LARGE SCALE GENOMIC DNA]</scope>
</reference>